<feature type="compositionally biased region" description="Low complexity" evidence="1">
    <location>
        <begin position="55"/>
        <end position="66"/>
    </location>
</feature>
<accession>A0A1Y1IM68</accession>
<feature type="region of interest" description="Disordered" evidence="1">
    <location>
        <begin position="1"/>
        <end position="73"/>
    </location>
</feature>
<keyword evidence="2" id="KW-0472">Membrane</keyword>
<dbReference type="Pfam" id="PF00397">
    <property type="entry name" value="WW"/>
    <property type="match status" value="1"/>
</dbReference>
<keyword evidence="5" id="KW-1185">Reference proteome</keyword>
<dbReference type="InterPro" id="IPR036020">
    <property type="entry name" value="WW_dom_sf"/>
</dbReference>
<feature type="transmembrane region" description="Helical" evidence="2">
    <location>
        <begin position="373"/>
        <end position="392"/>
    </location>
</feature>
<evidence type="ECO:0000256" key="1">
    <source>
        <dbReference type="SAM" id="MobiDB-lite"/>
    </source>
</evidence>
<proteinExistence type="predicted"/>
<feature type="domain" description="WW" evidence="3">
    <location>
        <begin position="135"/>
        <end position="169"/>
    </location>
</feature>
<keyword evidence="2" id="KW-1133">Transmembrane helix</keyword>
<evidence type="ECO:0000259" key="3">
    <source>
        <dbReference type="PROSITE" id="PS50020"/>
    </source>
</evidence>
<gene>
    <name evidence="4" type="ORF">KFL_006530050</name>
</gene>
<organism evidence="4 5">
    <name type="scientific">Klebsormidium nitens</name>
    <name type="common">Green alga</name>
    <name type="synonym">Ulothrix nitens</name>
    <dbReference type="NCBI Taxonomy" id="105231"/>
    <lineage>
        <taxon>Eukaryota</taxon>
        <taxon>Viridiplantae</taxon>
        <taxon>Streptophyta</taxon>
        <taxon>Klebsormidiophyceae</taxon>
        <taxon>Klebsormidiales</taxon>
        <taxon>Klebsormidiaceae</taxon>
        <taxon>Klebsormidium</taxon>
    </lineage>
</organism>
<evidence type="ECO:0000313" key="5">
    <source>
        <dbReference type="Proteomes" id="UP000054558"/>
    </source>
</evidence>
<dbReference type="EMBL" id="DF237602">
    <property type="protein sequence ID" value="GAQ90539.1"/>
    <property type="molecule type" value="Genomic_DNA"/>
</dbReference>
<feature type="compositionally biased region" description="Low complexity" evidence="1">
    <location>
        <begin position="1"/>
        <end position="17"/>
    </location>
</feature>
<protein>
    <recommendedName>
        <fullName evidence="3">WW domain-containing protein</fullName>
    </recommendedName>
</protein>
<dbReference type="Proteomes" id="UP000054558">
    <property type="component" value="Unassembled WGS sequence"/>
</dbReference>
<feature type="transmembrane region" description="Helical" evidence="2">
    <location>
        <begin position="404"/>
        <end position="427"/>
    </location>
</feature>
<dbReference type="SMART" id="SM00456">
    <property type="entry name" value="WW"/>
    <property type="match status" value="1"/>
</dbReference>
<feature type="transmembrane region" description="Helical" evidence="2">
    <location>
        <begin position="237"/>
        <end position="257"/>
    </location>
</feature>
<evidence type="ECO:0000256" key="2">
    <source>
        <dbReference type="SAM" id="Phobius"/>
    </source>
</evidence>
<keyword evidence="2" id="KW-0812">Transmembrane</keyword>
<feature type="transmembrane region" description="Helical" evidence="2">
    <location>
        <begin position="277"/>
        <end position="297"/>
    </location>
</feature>
<feature type="transmembrane region" description="Helical" evidence="2">
    <location>
        <begin position="203"/>
        <end position="225"/>
    </location>
</feature>
<name>A0A1Y1IM68_KLENI</name>
<sequence length="480" mass="52814">MLTSSALKSSVSASNFSEHSLEKQADPILARRWKSRGTHGSSGGNNVCSDTPEDQQPSSPVSAQPSPGGPPPSNWGPFVPGHLFFIVCQILLLNWTRLDTSVIFLLAFYTPLLFMGIAYGLQEDAKKGQFLPRQPGLPPHWHNLYDPTQNRTFFYNSRTKVAQWALPGDLIHPSTDVSRTSDELLVSYFLQGARELVASIFKLLGTVGLYVAHVLELAWSIMLLWNILEQSWVLQGLLPVACLALPQPLPAVILLLGTFPVRLVVDNVSAQSLRLGWEALLCAALLFSLVPEVRSLLATLKRAARARLSPCKATGDVKLLTDFLCALCPGLGWRLRPFALRLSFDRFVLVPLPFRVPLPVPVPAWDLLPRSGVAVLHGLPFVLPLVKALVAARKGDLWLTPGAFAKSVILTPSVLVGVFAALTVVFIRRKREAYAIALERVKGAQLKREKGDEVVLEDLETKVKRDFDERLGFGDSLFSI</sequence>
<feature type="transmembrane region" description="Helical" evidence="2">
    <location>
        <begin position="75"/>
        <end position="95"/>
    </location>
</feature>
<dbReference type="Gene3D" id="2.20.70.10">
    <property type="match status" value="1"/>
</dbReference>
<dbReference type="InterPro" id="IPR001202">
    <property type="entry name" value="WW_dom"/>
</dbReference>
<dbReference type="AlphaFoldDB" id="A0A1Y1IM68"/>
<dbReference type="CDD" id="cd00201">
    <property type="entry name" value="WW"/>
    <property type="match status" value="1"/>
</dbReference>
<dbReference type="SUPFAM" id="SSF51045">
    <property type="entry name" value="WW domain"/>
    <property type="match status" value="1"/>
</dbReference>
<feature type="transmembrane region" description="Helical" evidence="2">
    <location>
        <begin position="102"/>
        <end position="121"/>
    </location>
</feature>
<reference evidence="4 5" key="1">
    <citation type="journal article" date="2014" name="Nat. Commun.">
        <title>Klebsormidium flaccidum genome reveals primary factors for plant terrestrial adaptation.</title>
        <authorList>
            <person name="Hori K."/>
            <person name="Maruyama F."/>
            <person name="Fujisawa T."/>
            <person name="Togashi T."/>
            <person name="Yamamoto N."/>
            <person name="Seo M."/>
            <person name="Sato S."/>
            <person name="Yamada T."/>
            <person name="Mori H."/>
            <person name="Tajima N."/>
            <person name="Moriyama T."/>
            <person name="Ikeuchi M."/>
            <person name="Watanabe M."/>
            <person name="Wada H."/>
            <person name="Kobayashi K."/>
            <person name="Saito M."/>
            <person name="Masuda T."/>
            <person name="Sasaki-Sekimoto Y."/>
            <person name="Mashiguchi K."/>
            <person name="Awai K."/>
            <person name="Shimojima M."/>
            <person name="Masuda S."/>
            <person name="Iwai M."/>
            <person name="Nobusawa T."/>
            <person name="Narise T."/>
            <person name="Kondo S."/>
            <person name="Saito H."/>
            <person name="Sato R."/>
            <person name="Murakawa M."/>
            <person name="Ihara Y."/>
            <person name="Oshima-Yamada Y."/>
            <person name="Ohtaka K."/>
            <person name="Satoh M."/>
            <person name="Sonobe K."/>
            <person name="Ishii M."/>
            <person name="Ohtani R."/>
            <person name="Kanamori-Sato M."/>
            <person name="Honoki R."/>
            <person name="Miyazaki D."/>
            <person name="Mochizuki H."/>
            <person name="Umetsu J."/>
            <person name="Higashi K."/>
            <person name="Shibata D."/>
            <person name="Kamiya Y."/>
            <person name="Sato N."/>
            <person name="Nakamura Y."/>
            <person name="Tabata S."/>
            <person name="Ida S."/>
            <person name="Kurokawa K."/>
            <person name="Ohta H."/>
        </authorList>
    </citation>
    <scope>NUCLEOTIDE SEQUENCE [LARGE SCALE GENOMIC DNA]</scope>
    <source>
        <strain evidence="4 5">NIES-2285</strain>
    </source>
</reference>
<evidence type="ECO:0000313" key="4">
    <source>
        <dbReference type="EMBL" id="GAQ90539.1"/>
    </source>
</evidence>
<dbReference type="PROSITE" id="PS50020">
    <property type="entry name" value="WW_DOMAIN_2"/>
    <property type="match status" value="1"/>
</dbReference>